<proteinExistence type="predicted"/>
<dbReference type="EMBL" id="BPWL01000006">
    <property type="protein sequence ID" value="GJJ11075.1"/>
    <property type="molecule type" value="Genomic_DNA"/>
</dbReference>
<dbReference type="PANTHER" id="PTHR24055">
    <property type="entry name" value="MITOGEN-ACTIVATED PROTEIN KINASE"/>
    <property type="match status" value="1"/>
</dbReference>
<dbReference type="AlphaFoldDB" id="A0AAV5ADT1"/>
<keyword evidence="10" id="KW-1185">Reference proteome</keyword>
<evidence type="ECO:0000256" key="1">
    <source>
        <dbReference type="ARBA" id="ARBA00022527"/>
    </source>
</evidence>
<dbReference type="Pfam" id="PF00069">
    <property type="entry name" value="Pkinase"/>
    <property type="match status" value="1"/>
</dbReference>
<organism evidence="9 10">
    <name type="scientific">Clathrus columnatus</name>
    <dbReference type="NCBI Taxonomy" id="1419009"/>
    <lineage>
        <taxon>Eukaryota</taxon>
        <taxon>Fungi</taxon>
        <taxon>Dikarya</taxon>
        <taxon>Basidiomycota</taxon>
        <taxon>Agaricomycotina</taxon>
        <taxon>Agaricomycetes</taxon>
        <taxon>Phallomycetidae</taxon>
        <taxon>Phallales</taxon>
        <taxon>Clathraceae</taxon>
        <taxon>Clathrus</taxon>
    </lineage>
</organism>
<feature type="region of interest" description="Disordered" evidence="7">
    <location>
        <begin position="566"/>
        <end position="601"/>
    </location>
</feature>
<feature type="compositionally biased region" description="Low complexity" evidence="7">
    <location>
        <begin position="14"/>
        <end position="38"/>
    </location>
</feature>
<reference evidence="9" key="1">
    <citation type="submission" date="2021-10" db="EMBL/GenBank/DDBJ databases">
        <title>De novo Genome Assembly of Clathrus columnatus (Basidiomycota, Fungi) Using Illumina and Nanopore Sequence Data.</title>
        <authorList>
            <person name="Ogiso-Tanaka E."/>
            <person name="Itagaki H."/>
            <person name="Hosoya T."/>
            <person name="Hosaka K."/>
        </authorList>
    </citation>
    <scope>NUCLEOTIDE SEQUENCE</scope>
    <source>
        <strain evidence="9">MO-923</strain>
    </source>
</reference>
<dbReference type="Proteomes" id="UP001050691">
    <property type="component" value="Unassembled WGS sequence"/>
</dbReference>
<keyword evidence="5 6" id="KW-0067">ATP-binding</keyword>
<sequence>MVNGSLGKKEKVNSSSSSSSTNSSTSTSSSDQASPRSSGSRRGRKMTRDSVNPLSAENLRKRGYHTLYSSFKPFHVENRWRLVQELGQGAYGMVISAEDKISGETIAIKMVTRVFDKIQLAKRALREIVLLRHFSTRGHENVTGLIDLDAIHPDFNEIYIFMEPMEADLHQIIRSGQQLTSEHVQYFLYQILRGMKYIHTASVIHRDLKPGMLKLGNLLINSDCELKICDFGLANTFEARLDGTVPRKLCLHLRPMERQLRYVVTNSNYRIFHRYEVTVDQLNRILDVLGTPKEDVFAKISSDRAKAYMRSLPIRKPQAFAEIQLAIDLLSKMITWDPDKRLTVTEALSHPWLANYHDPADEPACPAKFDRYKEYEHLTTLEEFRAAIWKEIQDFRKEVRSLHPPIASALPSEPETEKQEEVPELSNSTPTTPTESPVASTVADAISSRVLTQTITEEPATEVERDEPIDGLPLPRLRDQSTLVGSGDPIATYRRRSSILQSTGSPSMQARSSLYSHSQHPSFPSSGQEGEVSYVIPARSRAASMLSGQSQLLRTLSTFSIHEKMDETGKLLPPEPTGADAPPSSIPREFVSIEGENNIQE</sequence>
<dbReference type="InterPro" id="IPR000719">
    <property type="entry name" value="Prot_kinase_dom"/>
</dbReference>
<accession>A0AAV5ADT1</accession>
<dbReference type="PROSITE" id="PS00107">
    <property type="entry name" value="PROTEIN_KINASE_ATP"/>
    <property type="match status" value="1"/>
</dbReference>
<dbReference type="GO" id="GO:0005524">
    <property type="term" value="F:ATP binding"/>
    <property type="evidence" value="ECO:0007669"/>
    <property type="project" value="UniProtKB-UniRule"/>
</dbReference>
<keyword evidence="2" id="KW-0808">Transferase</keyword>
<feature type="compositionally biased region" description="Low complexity" evidence="7">
    <location>
        <begin position="424"/>
        <end position="441"/>
    </location>
</feature>
<evidence type="ECO:0000256" key="6">
    <source>
        <dbReference type="PROSITE-ProRule" id="PRU10141"/>
    </source>
</evidence>
<feature type="binding site" evidence="6">
    <location>
        <position position="109"/>
    </location>
    <ligand>
        <name>ATP</name>
        <dbReference type="ChEBI" id="CHEBI:30616"/>
    </ligand>
</feature>
<evidence type="ECO:0000256" key="5">
    <source>
        <dbReference type="ARBA" id="ARBA00022840"/>
    </source>
</evidence>
<evidence type="ECO:0000313" key="10">
    <source>
        <dbReference type="Proteomes" id="UP001050691"/>
    </source>
</evidence>
<feature type="compositionally biased region" description="Polar residues" evidence="7">
    <location>
        <begin position="498"/>
        <end position="528"/>
    </location>
</feature>
<keyword evidence="4" id="KW-0418">Kinase</keyword>
<dbReference type="InterPro" id="IPR011009">
    <property type="entry name" value="Kinase-like_dom_sf"/>
</dbReference>
<comment type="caution">
    <text evidence="9">The sequence shown here is derived from an EMBL/GenBank/DDBJ whole genome shotgun (WGS) entry which is preliminary data.</text>
</comment>
<evidence type="ECO:0000259" key="8">
    <source>
        <dbReference type="PROSITE" id="PS50011"/>
    </source>
</evidence>
<feature type="region of interest" description="Disordered" evidence="7">
    <location>
        <begin position="406"/>
        <end position="529"/>
    </location>
</feature>
<dbReference type="SUPFAM" id="SSF56112">
    <property type="entry name" value="Protein kinase-like (PK-like)"/>
    <property type="match status" value="1"/>
</dbReference>
<evidence type="ECO:0000256" key="3">
    <source>
        <dbReference type="ARBA" id="ARBA00022741"/>
    </source>
</evidence>
<keyword evidence="1" id="KW-0723">Serine/threonine-protein kinase</keyword>
<dbReference type="Gene3D" id="3.30.200.20">
    <property type="entry name" value="Phosphorylase Kinase, domain 1"/>
    <property type="match status" value="1"/>
</dbReference>
<dbReference type="GO" id="GO:0004674">
    <property type="term" value="F:protein serine/threonine kinase activity"/>
    <property type="evidence" value="ECO:0007669"/>
    <property type="project" value="UniProtKB-KW"/>
</dbReference>
<keyword evidence="3 6" id="KW-0547">Nucleotide-binding</keyword>
<dbReference type="InterPro" id="IPR050117">
    <property type="entry name" value="MAPK"/>
</dbReference>
<dbReference type="Gene3D" id="1.10.510.10">
    <property type="entry name" value="Transferase(Phosphotransferase) domain 1"/>
    <property type="match status" value="1"/>
</dbReference>
<dbReference type="PROSITE" id="PS50011">
    <property type="entry name" value="PROTEIN_KINASE_DOM"/>
    <property type="match status" value="1"/>
</dbReference>
<dbReference type="InterPro" id="IPR017441">
    <property type="entry name" value="Protein_kinase_ATP_BS"/>
</dbReference>
<evidence type="ECO:0000256" key="2">
    <source>
        <dbReference type="ARBA" id="ARBA00022679"/>
    </source>
</evidence>
<protein>
    <recommendedName>
        <fullName evidence="8">Protein kinase domain-containing protein</fullName>
    </recommendedName>
</protein>
<feature type="region of interest" description="Disordered" evidence="7">
    <location>
        <begin position="1"/>
        <end position="56"/>
    </location>
</feature>
<evidence type="ECO:0000256" key="7">
    <source>
        <dbReference type="SAM" id="MobiDB-lite"/>
    </source>
</evidence>
<gene>
    <name evidence="9" type="ORF">Clacol_005306</name>
</gene>
<evidence type="ECO:0000313" key="9">
    <source>
        <dbReference type="EMBL" id="GJJ11075.1"/>
    </source>
</evidence>
<evidence type="ECO:0000256" key="4">
    <source>
        <dbReference type="ARBA" id="ARBA00022777"/>
    </source>
</evidence>
<feature type="domain" description="Protein kinase" evidence="8">
    <location>
        <begin position="80"/>
        <end position="353"/>
    </location>
</feature>
<name>A0AAV5ADT1_9AGAM</name>
<dbReference type="FunFam" id="1.10.510.10:FF:000624">
    <property type="entry name" value="Mitogen-activated protein kinase"/>
    <property type="match status" value="1"/>
</dbReference>